<dbReference type="PANTHER" id="PTHR32089">
    <property type="entry name" value="METHYL-ACCEPTING CHEMOTAXIS PROTEIN MCPB"/>
    <property type="match status" value="1"/>
</dbReference>
<evidence type="ECO:0000313" key="4">
    <source>
        <dbReference type="EMBL" id="GII23989.1"/>
    </source>
</evidence>
<gene>
    <name evidence="4" type="ORF">Pme01_35860</name>
</gene>
<proteinExistence type="predicted"/>
<dbReference type="SMART" id="SM00283">
    <property type="entry name" value="MA"/>
    <property type="match status" value="1"/>
</dbReference>
<feature type="domain" description="Methyl-accepting transducer" evidence="3">
    <location>
        <begin position="138"/>
        <end position="348"/>
    </location>
</feature>
<dbReference type="GO" id="GO:0007165">
    <property type="term" value="P:signal transduction"/>
    <property type="evidence" value="ECO:0007669"/>
    <property type="project" value="UniProtKB-KW"/>
</dbReference>
<evidence type="ECO:0000259" key="3">
    <source>
        <dbReference type="PROSITE" id="PS50111"/>
    </source>
</evidence>
<dbReference type="Pfam" id="PF00015">
    <property type="entry name" value="MCPsignal"/>
    <property type="match status" value="1"/>
</dbReference>
<evidence type="ECO:0000313" key="5">
    <source>
        <dbReference type="Proteomes" id="UP000599074"/>
    </source>
</evidence>
<dbReference type="Gene3D" id="1.10.287.950">
    <property type="entry name" value="Methyl-accepting chemotaxis protein"/>
    <property type="match status" value="1"/>
</dbReference>
<accession>A0A8J3X242</accession>
<sequence>MGGFWRSGRRTSAQRHSLVDSAGSLLAVLTVAPSVILVTDRSGEIVYRNDAANVMAREVGQSQGLEALQLLRDTLKKIIRKATSFPVSGLFETGTGPGRVTAELTVSAIPDGYVVTWRDILQERTRADVTRQLAGEVAAEAATLAALGDQLMKTSTGASDQADMVAQGSAEMTASIHEISSRVSDASAGTTSAVSSAEATTRSMNRLRESGENIGAITKLITGIAEQTKLLALNATIEAARAGEAGKGFAVVAGEVKDLAARTSEATDQITSMIEAIQIESAQAATAIVGIVELIDSIAEQQTLIASAVEEQTATTAEMSNGIRSVAASVQSSTEAAGSLQRTAAEISARADRLNSLVAEDRVNNVGQVR</sequence>
<reference evidence="4" key="1">
    <citation type="submission" date="2021-01" db="EMBL/GenBank/DDBJ databases">
        <title>Whole genome shotgun sequence of Planosporangium mesophilum NBRC 109066.</title>
        <authorList>
            <person name="Komaki H."/>
            <person name="Tamura T."/>
        </authorList>
    </citation>
    <scope>NUCLEOTIDE SEQUENCE</scope>
    <source>
        <strain evidence="4">NBRC 109066</strain>
    </source>
</reference>
<dbReference type="PROSITE" id="PS50111">
    <property type="entry name" value="CHEMOTAXIS_TRANSDUC_2"/>
    <property type="match status" value="1"/>
</dbReference>
<dbReference type="AlphaFoldDB" id="A0A8J3X242"/>
<dbReference type="EMBL" id="BOON01000032">
    <property type="protein sequence ID" value="GII23989.1"/>
    <property type="molecule type" value="Genomic_DNA"/>
</dbReference>
<comment type="caution">
    <text evidence="4">The sequence shown here is derived from an EMBL/GenBank/DDBJ whole genome shotgun (WGS) entry which is preliminary data.</text>
</comment>
<dbReference type="SUPFAM" id="SSF58104">
    <property type="entry name" value="Methyl-accepting chemotaxis protein (MCP) signaling domain"/>
    <property type="match status" value="1"/>
</dbReference>
<evidence type="ECO:0000256" key="1">
    <source>
        <dbReference type="ARBA" id="ARBA00023224"/>
    </source>
</evidence>
<evidence type="ECO:0000256" key="2">
    <source>
        <dbReference type="PROSITE-ProRule" id="PRU00284"/>
    </source>
</evidence>
<protein>
    <recommendedName>
        <fullName evidence="3">Methyl-accepting transducer domain-containing protein</fullName>
    </recommendedName>
</protein>
<dbReference type="GO" id="GO:0016020">
    <property type="term" value="C:membrane"/>
    <property type="evidence" value="ECO:0007669"/>
    <property type="project" value="InterPro"/>
</dbReference>
<keyword evidence="5" id="KW-1185">Reference proteome</keyword>
<dbReference type="PANTHER" id="PTHR32089:SF112">
    <property type="entry name" value="LYSOZYME-LIKE PROTEIN-RELATED"/>
    <property type="match status" value="1"/>
</dbReference>
<dbReference type="InterPro" id="IPR004089">
    <property type="entry name" value="MCPsignal_dom"/>
</dbReference>
<keyword evidence="1 2" id="KW-0807">Transducer</keyword>
<organism evidence="4 5">
    <name type="scientific">Planosporangium mesophilum</name>
    <dbReference type="NCBI Taxonomy" id="689768"/>
    <lineage>
        <taxon>Bacteria</taxon>
        <taxon>Bacillati</taxon>
        <taxon>Actinomycetota</taxon>
        <taxon>Actinomycetes</taxon>
        <taxon>Micromonosporales</taxon>
        <taxon>Micromonosporaceae</taxon>
        <taxon>Planosporangium</taxon>
    </lineage>
</organism>
<dbReference type="Proteomes" id="UP000599074">
    <property type="component" value="Unassembled WGS sequence"/>
</dbReference>
<name>A0A8J3X242_9ACTN</name>